<protein>
    <submittedName>
        <fullName evidence="4">Uncharacterized protein AlNc14C1G212</fullName>
    </submittedName>
</protein>
<evidence type="ECO:0000313" key="4">
    <source>
        <dbReference type="EMBL" id="CCA14097.1"/>
    </source>
</evidence>
<evidence type="ECO:0000256" key="2">
    <source>
        <dbReference type="SAM" id="Coils"/>
    </source>
</evidence>
<dbReference type="EMBL" id="FR824046">
    <property type="protein sequence ID" value="CCA14097.1"/>
    <property type="molecule type" value="Genomic_DNA"/>
</dbReference>
<feature type="compositionally biased region" description="Basic residues" evidence="3">
    <location>
        <begin position="26"/>
        <end position="38"/>
    </location>
</feature>
<organism evidence="4">
    <name type="scientific">Albugo laibachii Nc14</name>
    <dbReference type="NCBI Taxonomy" id="890382"/>
    <lineage>
        <taxon>Eukaryota</taxon>
        <taxon>Sar</taxon>
        <taxon>Stramenopiles</taxon>
        <taxon>Oomycota</taxon>
        <taxon>Peronosporomycetes</taxon>
        <taxon>Albuginales</taxon>
        <taxon>Albuginaceae</taxon>
        <taxon>Albugo</taxon>
    </lineage>
</organism>
<reference evidence="4" key="1">
    <citation type="journal article" date="2011" name="PLoS Biol.">
        <title>Gene gain and loss during evolution of obligate parasitism in the white rust pathogen of Arabidopsis thaliana.</title>
        <authorList>
            <person name="Kemen E."/>
            <person name="Gardiner A."/>
            <person name="Schultz-Larsen T."/>
            <person name="Kemen A.C."/>
            <person name="Balmuth A.L."/>
            <person name="Robert-Seilaniantz A."/>
            <person name="Bailey K."/>
            <person name="Holub E."/>
            <person name="Studholme D.J."/>
            <person name="Maclean D."/>
            <person name="Jones J.D."/>
        </authorList>
    </citation>
    <scope>NUCLEOTIDE SEQUENCE</scope>
</reference>
<dbReference type="AlphaFoldDB" id="F0VZ81"/>
<reference evidence="4" key="2">
    <citation type="submission" date="2011-02" db="EMBL/GenBank/DDBJ databases">
        <authorList>
            <person name="MacLean D."/>
        </authorList>
    </citation>
    <scope>NUCLEOTIDE SEQUENCE</scope>
</reference>
<dbReference type="Pfam" id="PF09728">
    <property type="entry name" value="Taxilin"/>
    <property type="match status" value="1"/>
</dbReference>
<gene>
    <name evidence="4" type="primary">AlNc14C1G212</name>
    <name evidence="4" type="ORF">ALNC14_002400</name>
</gene>
<feature type="region of interest" description="Disordered" evidence="3">
    <location>
        <begin position="1"/>
        <end position="60"/>
    </location>
</feature>
<keyword evidence="2" id="KW-0175">Coiled coil</keyword>
<accession>F0VZ81</accession>
<sequence>MDVTNDPSSSKVNLGLKQQNEASSKKTLKHKHKSKRHQSSVEDLICASSRTPRKSLPHQSEDLRELLTSKIAQIEVGGEENLDIPIDLKDLSSQFQKTIEEVGAKMDQQGKDYVTSLQENEALQQKLKSFLDQYTAREEHFQHQLEAKELTIQLAEAKLQRQIELTSQESEKSKLTLMKAKEFSDREVQLQQQLSSYSEKFDAVQDTLTKSNQMFVTFREEMDKMSKHIRKLEKENSSLRNKCAKYDQGAIASLQVKMGPTDTTSKLQEKIKTLESLCRTLQAERNMARQKGEDQ</sequence>
<comment type="similarity">
    <text evidence="1">Belongs to the taxilin family.</text>
</comment>
<dbReference type="InterPro" id="IPR026183">
    <property type="entry name" value="Taxilin_fam"/>
</dbReference>
<dbReference type="PANTHER" id="PTHR16127:SF13">
    <property type="entry name" value="GH01188P"/>
    <property type="match status" value="1"/>
</dbReference>
<name>F0VZ81_9STRA</name>
<dbReference type="PANTHER" id="PTHR16127">
    <property type="entry name" value="TAXILIN"/>
    <property type="match status" value="1"/>
</dbReference>
<proteinExistence type="inferred from homology"/>
<feature type="compositionally biased region" description="Polar residues" evidence="3">
    <location>
        <begin position="1"/>
        <end position="22"/>
    </location>
</feature>
<evidence type="ECO:0000256" key="1">
    <source>
        <dbReference type="ARBA" id="ARBA00009550"/>
    </source>
</evidence>
<dbReference type="GO" id="GO:0019905">
    <property type="term" value="F:syntaxin binding"/>
    <property type="evidence" value="ECO:0007669"/>
    <property type="project" value="InterPro"/>
</dbReference>
<evidence type="ECO:0000256" key="3">
    <source>
        <dbReference type="SAM" id="MobiDB-lite"/>
    </source>
</evidence>
<feature type="coiled-coil region" evidence="2">
    <location>
        <begin position="215"/>
        <end position="291"/>
    </location>
</feature>
<dbReference type="HOGENOM" id="CLU_052269_0_0_1"/>